<evidence type="ECO:0000256" key="3">
    <source>
        <dbReference type="ARBA" id="ARBA00023163"/>
    </source>
</evidence>
<evidence type="ECO:0000313" key="6">
    <source>
        <dbReference type="Proteomes" id="UP000680158"/>
    </source>
</evidence>
<feature type="domain" description="HTH araC/xylS-type" evidence="4">
    <location>
        <begin position="159"/>
        <end position="257"/>
    </location>
</feature>
<comment type="caution">
    <text evidence="5">The sequence shown here is derived from an EMBL/GenBank/DDBJ whole genome shotgun (WGS) entry which is preliminary data.</text>
</comment>
<dbReference type="AlphaFoldDB" id="A0A941I2Q3"/>
<reference evidence="5 6" key="1">
    <citation type="submission" date="2021-04" db="EMBL/GenBank/DDBJ databases">
        <title>novel species isolated from subtropical streams in China.</title>
        <authorList>
            <person name="Lu H."/>
        </authorList>
    </citation>
    <scope>NUCLEOTIDE SEQUENCE [LARGE SCALE GENOMIC DNA]</scope>
    <source>
        <strain evidence="5 6">BYS107W</strain>
    </source>
</reference>
<dbReference type="SUPFAM" id="SSF46689">
    <property type="entry name" value="Homeodomain-like"/>
    <property type="match status" value="1"/>
</dbReference>
<keyword evidence="2" id="KW-0238">DNA-binding</keyword>
<dbReference type="InterPro" id="IPR050204">
    <property type="entry name" value="AraC_XylS_family_regulators"/>
</dbReference>
<dbReference type="PANTHER" id="PTHR46796:SF13">
    <property type="entry name" value="HTH-TYPE TRANSCRIPTIONAL ACTIVATOR RHAS"/>
    <property type="match status" value="1"/>
</dbReference>
<dbReference type="EMBL" id="JAGSPM010000009">
    <property type="protein sequence ID" value="MBR7747743.1"/>
    <property type="molecule type" value="Genomic_DNA"/>
</dbReference>
<accession>A0A941I2Q3</accession>
<keyword evidence="1" id="KW-0805">Transcription regulation</keyword>
<keyword evidence="3" id="KW-0804">Transcription</keyword>
<evidence type="ECO:0000259" key="4">
    <source>
        <dbReference type="PROSITE" id="PS01124"/>
    </source>
</evidence>
<keyword evidence="6" id="KW-1185">Reference proteome</keyword>
<gene>
    <name evidence="5" type="ORF">KDM92_14250</name>
</gene>
<evidence type="ECO:0000313" key="5">
    <source>
        <dbReference type="EMBL" id="MBR7747743.1"/>
    </source>
</evidence>
<dbReference type="GO" id="GO:0043565">
    <property type="term" value="F:sequence-specific DNA binding"/>
    <property type="evidence" value="ECO:0007669"/>
    <property type="project" value="InterPro"/>
</dbReference>
<dbReference type="Gene3D" id="1.10.10.60">
    <property type="entry name" value="Homeodomain-like"/>
    <property type="match status" value="1"/>
</dbReference>
<proteinExistence type="predicted"/>
<dbReference type="Pfam" id="PF12833">
    <property type="entry name" value="HTH_18"/>
    <property type="match status" value="1"/>
</dbReference>
<dbReference type="Proteomes" id="UP000680158">
    <property type="component" value="Unassembled WGS sequence"/>
</dbReference>
<dbReference type="RefSeq" id="WP_212685124.1">
    <property type="nucleotide sequence ID" value="NZ_JAGSPM010000009.1"/>
</dbReference>
<sequence length="262" mass="29931">MRKQTRSISNLSSQGLNSQIWAGEVGIEIGFAFFIGQSGENRSHAHWAHQCIVRLDQPFTIISGETQFQANAIFVPAGVEHRLIATRHLSLFFDPTSTLANALCEHLQDARSIQALPPRIADFFQTLLHSESSKQNLYQDCLEFFKYHRVIKKRDPRLPLILQTIRQEVGTSYSKRKTFAQQIALSDSRFSHWFREQTDMPLRSYRKWLRLIVALEMILDGSSAIDAAHAAGFSDQAHFSRSFLAMFGVSPQSLLPRLQRRT</sequence>
<dbReference type="PANTHER" id="PTHR46796">
    <property type="entry name" value="HTH-TYPE TRANSCRIPTIONAL ACTIVATOR RHAS-RELATED"/>
    <property type="match status" value="1"/>
</dbReference>
<evidence type="ECO:0000256" key="1">
    <source>
        <dbReference type="ARBA" id="ARBA00023015"/>
    </source>
</evidence>
<dbReference type="InterPro" id="IPR009057">
    <property type="entry name" value="Homeodomain-like_sf"/>
</dbReference>
<evidence type="ECO:0000256" key="2">
    <source>
        <dbReference type="ARBA" id="ARBA00023125"/>
    </source>
</evidence>
<organism evidence="5 6">
    <name type="scientific">Undibacterium baiyunense</name>
    <dbReference type="NCBI Taxonomy" id="2828731"/>
    <lineage>
        <taxon>Bacteria</taxon>
        <taxon>Pseudomonadati</taxon>
        <taxon>Pseudomonadota</taxon>
        <taxon>Betaproteobacteria</taxon>
        <taxon>Burkholderiales</taxon>
        <taxon>Oxalobacteraceae</taxon>
        <taxon>Undibacterium</taxon>
    </lineage>
</organism>
<dbReference type="SMART" id="SM00342">
    <property type="entry name" value="HTH_ARAC"/>
    <property type="match status" value="1"/>
</dbReference>
<dbReference type="PROSITE" id="PS01124">
    <property type="entry name" value="HTH_ARAC_FAMILY_2"/>
    <property type="match status" value="1"/>
</dbReference>
<protein>
    <submittedName>
        <fullName evidence="5">AraC family transcriptional regulator</fullName>
    </submittedName>
</protein>
<name>A0A941I2Q3_9BURK</name>
<dbReference type="GO" id="GO:0003700">
    <property type="term" value="F:DNA-binding transcription factor activity"/>
    <property type="evidence" value="ECO:0007669"/>
    <property type="project" value="InterPro"/>
</dbReference>
<dbReference type="InterPro" id="IPR018060">
    <property type="entry name" value="HTH_AraC"/>
</dbReference>